<evidence type="ECO:0000313" key="2">
    <source>
        <dbReference type="EMBL" id="PCH61834.1"/>
    </source>
</evidence>
<name>A0A2A4MQ33_9GAMM</name>
<evidence type="ECO:0000313" key="3">
    <source>
        <dbReference type="Proteomes" id="UP000218172"/>
    </source>
</evidence>
<evidence type="ECO:0000256" key="1">
    <source>
        <dbReference type="SAM" id="Phobius"/>
    </source>
</evidence>
<keyword evidence="1" id="KW-0812">Transmembrane</keyword>
<accession>A0A2A4MQ33</accession>
<sequence length="180" mass="19486">MSEPLNANSNSRTRLILLSCGGILAAAIAGFLGYSSICPCERTPGGFLFGTQVEAPIDDWSFANDVALCQLQIYAGIRPHSINLNCMATEDGQLYLSCSNCTSKYWASKVGSDKAGKLRLNDTVYPVTLNRVMDENELDRAWSARVIKLQVAGGAAANPVPSPDALRADHWWSFRVVSSI</sequence>
<dbReference type="AlphaFoldDB" id="A0A2A4MQ33"/>
<reference evidence="3" key="1">
    <citation type="submission" date="2017-08" db="EMBL/GenBank/DDBJ databases">
        <title>A dynamic microbial community with high functional redundancy inhabits the cold, oxic subseafloor aquifer.</title>
        <authorList>
            <person name="Tully B.J."/>
            <person name="Wheat C.G."/>
            <person name="Glazer B.T."/>
            <person name="Huber J.A."/>
        </authorList>
    </citation>
    <scope>NUCLEOTIDE SEQUENCE [LARGE SCALE GENOMIC DNA]</scope>
</reference>
<feature type="transmembrane region" description="Helical" evidence="1">
    <location>
        <begin position="15"/>
        <end position="34"/>
    </location>
</feature>
<dbReference type="Proteomes" id="UP000218172">
    <property type="component" value="Unassembled WGS sequence"/>
</dbReference>
<gene>
    <name evidence="2" type="ORF">COC19_04045</name>
</gene>
<keyword evidence="1" id="KW-0472">Membrane</keyword>
<keyword evidence="1" id="KW-1133">Transmembrane helix</keyword>
<dbReference type="EMBL" id="NVQR01000055">
    <property type="protein sequence ID" value="PCH61834.1"/>
    <property type="molecule type" value="Genomic_DNA"/>
</dbReference>
<comment type="caution">
    <text evidence="2">The sequence shown here is derived from an EMBL/GenBank/DDBJ whole genome shotgun (WGS) entry which is preliminary data.</text>
</comment>
<protein>
    <submittedName>
        <fullName evidence="2">Uncharacterized protein</fullName>
    </submittedName>
</protein>
<organism evidence="2 3">
    <name type="scientific">SAR86 cluster bacterium</name>
    <dbReference type="NCBI Taxonomy" id="2030880"/>
    <lineage>
        <taxon>Bacteria</taxon>
        <taxon>Pseudomonadati</taxon>
        <taxon>Pseudomonadota</taxon>
        <taxon>Gammaproteobacteria</taxon>
        <taxon>SAR86 cluster</taxon>
    </lineage>
</organism>
<proteinExistence type="predicted"/>